<dbReference type="EMBL" id="CP143786">
    <property type="protein sequence ID" value="WVN87291.1"/>
    <property type="molecule type" value="Genomic_DNA"/>
</dbReference>
<proteinExistence type="predicted"/>
<accession>A0A1E3HFX5</accession>
<feature type="region of interest" description="Disordered" evidence="1">
    <location>
        <begin position="564"/>
        <end position="673"/>
    </location>
</feature>
<dbReference type="RefSeq" id="XP_066067991.1">
    <property type="nucleotide sequence ID" value="XM_066211894.1"/>
</dbReference>
<feature type="region of interest" description="Disordered" evidence="1">
    <location>
        <begin position="261"/>
        <end position="295"/>
    </location>
</feature>
<dbReference type="GeneID" id="91086681"/>
<dbReference type="AlphaFoldDB" id="A0A1E3HFX5"/>
<reference evidence="2" key="2">
    <citation type="journal article" date="2022" name="Elife">
        <title>Obligate sexual reproduction of a homothallic fungus closely related to the Cryptococcus pathogenic species complex.</title>
        <authorList>
            <person name="Passer A.R."/>
            <person name="Clancey S.A."/>
            <person name="Shea T."/>
            <person name="David-Palma M."/>
            <person name="Averette A.F."/>
            <person name="Boekhout T."/>
            <person name="Porcel B.M."/>
            <person name="Nowrousian M."/>
            <person name="Cuomo C.A."/>
            <person name="Sun S."/>
            <person name="Heitman J."/>
            <person name="Coelho M.A."/>
        </authorList>
    </citation>
    <scope>NUCLEOTIDE SEQUENCE</scope>
    <source>
        <strain evidence="2">CBS 7841</strain>
    </source>
</reference>
<reference evidence="2" key="1">
    <citation type="submission" date="2016-06" db="EMBL/GenBank/DDBJ databases">
        <authorList>
            <person name="Cuomo C."/>
            <person name="Litvintseva A."/>
            <person name="Heitman J."/>
            <person name="Chen Y."/>
            <person name="Sun S."/>
            <person name="Springer D."/>
            <person name="Dromer F."/>
            <person name="Young S."/>
            <person name="Zeng Q."/>
            <person name="Chapman S."/>
            <person name="Gujja S."/>
            <person name="Saif S."/>
            <person name="Birren B."/>
        </authorList>
    </citation>
    <scope>NUCLEOTIDE SEQUENCE</scope>
    <source>
        <strain evidence="2">CBS 7841</strain>
    </source>
</reference>
<evidence type="ECO:0000256" key="1">
    <source>
        <dbReference type="SAM" id="MobiDB-lite"/>
    </source>
</evidence>
<reference evidence="2" key="3">
    <citation type="submission" date="2024-01" db="EMBL/GenBank/DDBJ databases">
        <authorList>
            <person name="Coelho M.A."/>
            <person name="David-Palma M."/>
            <person name="Shea T."/>
            <person name="Sun S."/>
            <person name="Cuomo C.A."/>
            <person name="Heitman J."/>
        </authorList>
    </citation>
    <scope>NUCLEOTIDE SEQUENCE</scope>
    <source>
        <strain evidence="2">CBS 7841</strain>
    </source>
</reference>
<dbReference type="Proteomes" id="UP000094043">
    <property type="component" value="Chromosome 3"/>
</dbReference>
<evidence type="ECO:0000313" key="3">
    <source>
        <dbReference type="Proteomes" id="UP000094043"/>
    </source>
</evidence>
<gene>
    <name evidence="2" type="ORF">L203_102469</name>
</gene>
<protein>
    <submittedName>
        <fullName evidence="2">Uncharacterized protein</fullName>
    </submittedName>
</protein>
<name>A0A1E3HFX5_9TREE</name>
<feature type="region of interest" description="Disordered" evidence="1">
    <location>
        <begin position="422"/>
        <end position="446"/>
    </location>
</feature>
<feature type="compositionally biased region" description="Polar residues" evidence="1">
    <location>
        <begin position="432"/>
        <end position="446"/>
    </location>
</feature>
<dbReference type="Pfam" id="PF12855">
    <property type="entry name" value="Ecl1"/>
    <property type="match status" value="1"/>
</dbReference>
<sequence length="673" mass="73192">MMMGMDTAWCLACSKQLENVRSTYCSDACRLQDAPSDTEGITRPCADLPSPTDTAKVERPSAMPLQMAGEPRIHTGLRDRRAYSFPLQVNEPALCRVTRRQTQDTLQFVRKSQLTSSKSPRLAAVGAPGPVGRVKGFGKLSKTTGHNTPFMPDSVFCSNSENSDNETNELPLHRGAAMKPRPFGGFSVAYGEDTVRLPKVPIHRRLSNVYDSSCRPPLVSSSSQNAHLKSPSPVARMIATSAGSKSRDDIVCWLNEVEWSPNDASSSRRSKDGPTPTQERSEWIEEGTGTTPQRKFGSALSTLRGFSVVKAFTNVTSGTVQSFASNSHGPVANGFKLDYHTAPAQAEVSKVAVTAVASEREFSGMNMNHGGATPTLSSVSMSEVVDPLTDAGENIDFFTDEQSNAGSSAFVKHRLSAACASKSRVDTDSSKSDSATGTQTPLPLRQLTNTAQAIRNLSNYLRSLAPLSFTSVLSPIKPAADPLLITASTSAKPKPKHLSHTSPAANKTHLASPLPAIRHEAPPEPEPPEEIVRSLPMDIINPRGLEDNALERKLLRRQEALDMEMSCSENKSRTRARNQESRARGSRVRDGSPSRARSRGRSNGRRSLARELSKERGSNSRHRRRVSYDADASGEEEAASGERRGRSRREKGLQMESMGNVEESRGRNRAVRV</sequence>
<feature type="compositionally biased region" description="Basic and acidic residues" evidence="1">
    <location>
        <begin position="577"/>
        <end position="592"/>
    </location>
</feature>
<dbReference type="InterPro" id="IPR024368">
    <property type="entry name" value="Ecl1/2/3"/>
</dbReference>
<feature type="compositionally biased region" description="Basic and acidic residues" evidence="1">
    <location>
        <begin position="608"/>
        <end position="618"/>
    </location>
</feature>
<organism evidence="2 3">
    <name type="scientific">Cryptococcus depauperatus CBS 7841</name>
    <dbReference type="NCBI Taxonomy" id="1295531"/>
    <lineage>
        <taxon>Eukaryota</taxon>
        <taxon>Fungi</taxon>
        <taxon>Dikarya</taxon>
        <taxon>Basidiomycota</taxon>
        <taxon>Agaricomycotina</taxon>
        <taxon>Tremellomycetes</taxon>
        <taxon>Tremellales</taxon>
        <taxon>Cryptococcaceae</taxon>
        <taxon>Cryptococcus</taxon>
    </lineage>
</organism>
<keyword evidence="3" id="KW-1185">Reference proteome</keyword>
<dbReference type="VEuPathDB" id="FungiDB:L203_06563"/>
<dbReference type="KEGG" id="cdep:91086681"/>
<dbReference type="OrthoDB" id="2563506at2759"/>
<evidence type="ECO:0000313" key="2">
    <source>
        <dbReference type="EMBL" id="WVN87291.1"/>
    </source>
</evidence>